<reference evidence="1" key="1">
    <citation type="submission" date="2011-10" db="EMBL/GenBank/DDBJ databases">
        <title>The Genome Sequence of Oxalobacter formigenes HOxBLS.</title>
        <authorList>
            <consortium name="The Broad Institute Genome Sequencing Platform"/>
            <person name="Earl A."/>
            <person name="Ward D."/>
            <person name="Feldgarden M."/>
            <person name="Gevers D."/>
            <person name="Allison M.J."/>
            <person name="Humphrey S."/>
            <person name="Young S.K."/>
            <person name="Zeng Q."/>
            <person name="Gargeya S."/>
            <person name="Fitzgerald M."/>
            <person name="Haas B."/>
            <person name="Abouelleil A."/>
            <person name="Alvarado L."/>
            <person name="Arachchi H.M."/>
            <person name="Berlin A."/>
            <person name="Brown A."/>
            <person name="Chapman S.B."/>
            <person name="Chen Z."/>
            <person name="Dunbar C."/>
            <person name="Freedman E."/>
            <person name="Gearin G."/>
            <person name="Goldberg J."/>
            <person name="Griggs A."/>
            <person name="Gujja S."/>
            <person name="Heiman D."/>
            <person name="Howarth C."/>
            <person name="Larson L."/>
            <person name="Lui A."/>
            <person name="MacDonald P.J.P."/>
            <person name="Montmayeur A."/>
            <person name="Murphy C."/>
            <person name="Neiman D."/>
            <person name="Pearson M."/>
            <person name="Priest M."/>
            <person name="Roberts A."/>
            <person name="Saif S."/>
            <person name="Shea T."/>
            <person name="Shenoy N."/>
            <person name="Sisk P."/>
            <person name="Stolte C."/>
            <person name="Sykes S."/>
            <person name="Wortman J."/>
            <person name="Nusbaum C."/>
            <person name="Birren B."/>
        </authorList>
    </citation>
    <scope>NUCLEOTIDE SEQUENCE [LARGE SCALE GENOMIC DNA]</scope>
    <source>
        <strain evidence="1">HOxBLS</strain>
    </source>
</reference>
<sequence length="288" mass="34223">MGKMTLGDFFKTYREHLWGKERKKRYYWGFMGDILGELILPTDEEIIEFAQRDFTETVALRYFLQPWIMPDFYLFTEESKLRIRDTLAWYLHQPEKELDSIVNAFQIPIPIASAKQFYTVIWQEFFLSNFPDPINPDDYEEDTSPEFINSLYKTAERPDWSDTSYYASPERIGTVRTDLLEWYSPERTLDEMKLWATTGIRPNNIKGLMSDAAKWLDYYDMNRANQRALNQFGELQENGLYVDRLTLTFEKDIGIGFFKGTTKPVKTRRARFLFDRLGNLLTNYPILK</sequence>
<dbReference type="AlphaFoldDB" id="C3X429"/>
<dbReference type="RefSeq" id="WP_005877343.1">
    <property type="nucleotide sequence ID" value="NZ_CABMNL010000001.1"/>
</dbReference>
<gene>
    <name evidence="1" type="ORF">OFAG_01118</name>
</gene>
<accession>C3X429</accession>
<evidence type="ECO:0000313" key="2">
    <source>
        <dbReference type="Proteomes" id="UP000003973"/>
    </source>
</evidence>
<name>C3X429_9BURK</name>
<protein>
    <submittedName>
        <fullName evidence="1">Uncharacterized protein</fullName>
    </submittedName>
</protein>
<dbReference type="HOGENOM" id="CLU_965913_0_0_4"/>
<organism evidence="1 2">
    <name type="scientific">Oxalobacter paraformigenes</name>
    <dbReference type="NCBI Taxonomy" id="556268"/>
    <lineage>
        <taxon>Bacteria</taxon>
        <taxon>Pseudomonadati</taxon>
        <taxon>Pseudomonadota</taxon>
        <taxon>Betaproteobacteria</taxon>
        <taxon>Burkholderiales</taxon>
        <taxon>Oxalobacteraceae</taxon>
        <taxon>Oxalobacter</taxon>
    </lineage>
</organism>
<keyword evidence="2" id="KW-1185">Reference proteome</keyword>
<evidence type="ECO:0000313" key="1">
    <source>
        <dbReference type="EMBL" id="EEO27965.1"/>
    </source>
</evidence>
<comment type="caution">
    <text evidence="1">The sequence shown here is derived from an EMBL/GenBank/DDBJ whole genome shotgun (WGS) entry which is preliminary data.</text>
</comment>
<dbReference type="EMBL" id="ACDP02000010">
    <property type="protein sequence ID" value="EEO27965.1"/>
    <property type="molecule type" value="Genomic_DNA"/>
</dbReference>
<dbReference type="Proteomes" id="UP000003973">
    <property type="component" value="Unassembled WGS sequence"/>
</dbReference>
<proteinExistence type="predicted"/>